<dbReference type="EMBL" id="GL983083">
    <property type="protein sequence ID" value="EGR34536.1"/>
    <property type="molecule type" value="Genomic_DNA"/>
</dbReference>
<name>G0QJR7_ICHMU</name>
<dbReference type="InParanoid" id="G0QJR7"/>
<dbReference type="PANTHER" id="PTHR13720:SF33">
    <property type="entry name" value="HELP DOMAIN-CONTAINING PROTEIN"/>
    <property type="match status" value="1"/>
</dbReference>
<organism evidence="6 7">
    <name type="scientific">Ichthyophthirius multifiliis</name>
    <name type="common">White spot disease agent</name>
    <name type="synonym">Ich</name>
    <dbReference type="NCBI Taxonomy" id="5932"/>
    <lineage>
        <taxon>Eukaryota</taxon>
        <taxon>Sar</taxon>
        <taxon>Alveolata</taxon>
        <taxon>Ciliophora</taxon>
        <taxon>Intramacronucleata</taxon>
        <taxon>Oligohymenophorea</taxon>
        <taxon>Hymenostomatida</taxon>
        <taxon>Ophryoglenina</taxon>
        <taxon>Ichthyophthirius</taxon>
    </lineage>
</organism>
<dbReference type="InterPro" id="IPR050630">
    <property type="entry name" value="WD_repeat_EMAP"/>
</dbReference>
<keyword evidence="1" id="KW-0853">WD repeat</keyword>
<dbReference type="OMA" id="RNIEWAT"/>
<dbReference type="Pfam" id="PF03451">
    <property type="entry name" value="HELP"/>
    <property type="match status" value="1"/>
</dbReference>
<keyword evidence="7" id="KW-1185">Reference proteome</keyword>
<dbReference type="Gene3D" id="2.130.10.10">
    <property type="entry name" value="YVTN repeat-like/Quinoprotein amine dehydrogenase"/>
    <property type="match status" value="2"/>
</dbReference>
<evidence type="ECO:0000256" key="3">
    <source>
        <dbReference type="SAM" id="MobiDB-lite"/>
    </source>
</evidence>
<dbReference type="InterPro" id="IPR055442">
    <property type="entry name" value="Beta-prop_EML-like_2nd"/>
</dbReference>
<sequence>MGCGTSNDSKEPRNLDEEDLQMEYNDKRENANGQIVNKYQVKENKPEEDQGLFELQEKEEGEQFMAVKPWIGVLKEPSNRKKTPLNNNKLIKQKKAPQNNAFPPQQHLKLEYVNGYRCENTRQNLYYTSMPNKIVYFSAAVGIILDTSTNNQEFFGDGLVTPNLQGHNDDIECLDISRDGDTVATGQRGQNPLIYIWSAKTKKVIHKIQQGRGSRLAKCIKFSPDGKYLFSVDESNDHCIHVYDVSSGQKLSMDKTGNETIMDIDTSGGSYACILARKSGCAFIDFNGNYLKASRGIFGAQTKIDMLSVAFHKDNAGISFSGSSKGSVYIWNGNQAAKEIQLHNGAIHAISVKDGLMFSSGAIDKQLKVLDVNTYEIQASHQLSNCARAIDYHNGVILVGTRNGCIQQINNGEINTLMNGHSTGETWGLYVDKKTGYVKNIIEYIYKQIYQVITSGDDNKVLVFNPEINKVIHQGTINPIPGMKKKIGCASTLSLFPPNQCSRAVTINHVNGHVAVATNDGYLSIRQSIQDLDTKIYENQISNEWIEVMHFSPDGNFLGIGSHDNNIYILSVNNNYEQVAVCSKHNSFITSFDWSCDGQYIQSNCGAYEYLFFQVSNGQQLQSGASQLRDEQWYNFTCKLGWPVQGVFPPSTDGSHVNGVSRSNNKQIFAVGDDWGFVNLYRNPCLKGNKCLSYRAHSSHVTKYNLIMKINMCTQQEDMIGHQ</sequence>
<dbReference type="STRING" id="857967.G0QJR7"/>
<dbReference type="AlphaFoldDB" id="G0QJR7"/>
<feature type="domain" description="EML-like second beta-propeller" evidence="5">
    <location>
        <begin position="451"/>
        <end position="704"/>
    </location>
</feature>
<evidence type="ECO:0000313" key="7">
    <source>
        <dbReference type="Proteomes" id="UP000008983"/>
    </source>
</evidence>
<dbReference type="Pfam" id="PF23409">
    <property type="entry name" value="Beta-prop_EML"/>
    <property type="match status" value="1"/>
</dbReference>
<dbReference type="InterPro" id="IPR001680">
    <property type="entry name" value="WD40_rpt"/>
</dbReference>
<dbReference type="PANTHER" id="PTHR13720">
    <property type="entry name" value="WD-40 REPEAT PROTEIN"/>
    <property type="match status" value="1"/>
</dbReference>
<proteinExistence type="predicted"/>
<dbReference type="RefSeq" id="XP_004039840.1">
    <property type="nucleotide sequence ID" value="XM_004039792.1"/>
</dbReference>
<gene>
    <name evidence="6" type="ORF">IMG5_007950</name>
</gene>
<feature type="domain" description="EML-like first beta-propeller" evidence="4">
    <location>
        <begin position="166"/>
        <end position="408"/>
    </location>
</feature>
<dbReference type="GeneID" id="14910729"/>
<dbReference type="GO" id="GO:0008017">
    <property type="term" value="F:microtubule binding"/>
    <property type="evidence" value="ECO:0007669"/>
    <property type="project" value="TreeGrafter"/>
</dbReference>
<keyword evidence="2" id="KW-0677">Repeat</keyword>
<feature type="region of interest" description="Disordered" evidence="3">
    <location>
        <begin position="1"/>
        <end position="32"/>
    </location>
</feature>
<reference evidence="6 7" key="1">
    <citation type="submission" date="2011-07" db="EMBL/GenBank/DDBJ databases">
        <authorList>
            <person name="Coyne R."/>
            <person name="Brami D."/>
            <person name="Johnson J."/>
            <person name="Hostetler J."/>
            <person name="Hannick L."/>
            <person name="Clark T."/>
            <person name="Cassidy-Hanley D."/>
            <person name="Inman J."/>
        </authorList>
    </citation>
    <scope>NUCLEOTIDE SEQUENCE [LARGE SCALE GENOMIC DNA]</scope>
    <source>
        <strain evidence="6 7">G5</strain>
    </source>
</reference>
<dbReference type="SUPFAM" id="SSF50978">
    <property type="entry name" value="WD40 repeat-like"/>
    <property type="match status" value="1"/>
</dbReference>
<dbReference type="OrthoDB" id="47802at2759"/>
<dbReference type="Proteomes" id="UP000008983">
    <property type="component" value="Unassembled WGS sequence"/>
</dbReference>
<dbReference type="InterPro" id="IPR036322">
    <property type="entry name" value="WD40_repeat_dom_sf"/>
</dbReference>
<dbReference type="eggNOG" id="KOG2106">
    <property type="taxonomic scope" value="Eukaryota"/>
</dbReference>
<dbReference type="InterPro" id="IPR015943">
    <property type="entry name" value="WD40/YVTN_repeat-like_dom_sf"/>
</dbReference>
<protein>
    <submittedName>
        <fullName evidence="6">Uncharacterized protein</fullName>
    </submittedName>
</protein>
<dbReference type="InterPro" id="IPR005108">
    <property type="entry name" value="HELP"/>
</dbReference>
<evidence type="ECO:0000259" key="4">
    <source>
        <dbReference type="Pfam" id="PF23409"/>
    </source>
</evidence>
<evidence type="ECO:0000256" key="2">
    <source>
        <dbReference type="ARBA" id="ARBA00022737"/>
    </source>
</evidence>
<accession>G0QJR7</accession>
<evidence type="ECO:0000256" key="1">
    <source>
        <dbReference type="ARBA" id="ARBA00022574"/>
    </source>
</evidence>
<evidence type="ECO:0000313" key="6">
    <source>
        <dbReference type="EMBL" id="EGR34536.1"/>
    </source>
</evidence>
<dbReference type="SMART" id="SM00320">
    <property type="entry name" value="WD40"/>
    <property type="match status" value="6"/>
</dbReference>
<dbReference type="InterPro" id="IPR055439">
    <property type="entry name" value="Beta-prop_EML_1st"/>
</dbReference>
<evidence type="ECO:0000259" key="5">
    <source>
        <dbReference type="Pfam" id="PF23414"/>
    </source>
</evidence>
<dbReference type="Pfam" id="PF23414">
    <property type="entry name" value="Beta-prop_EML_2"/>
    <property type="match status" value="1"/>
</dbReference>